<protein>
    <submittedName>
        <fullName evidence="3">Uncharacterized protein</fullName>
    </submittedName>
</protein>
<feature type="transmembrane region" description="Helical" evidence="2">
    <location>
        <begin position="135"/>
        <end position="157"/>
    </location>
</feature>
<dbReference type="HOGENOM" id="CLU_029564_0_1_1"/>
<reference evidence="4" key="2">
    <citation type="submission" date="2015-01" db="EMBL/GenBank/DDBJ databases">
        <title>Evolutionary Origins and Diversification of the Mycorrhizal Mutualists.</title>
        <authorList>
            <consortium name="DOE Joint Genome Institute"/>
            <consortium name="Mycorrhizal Genomics Consortium"/>
            <person name="Kohler A."/>
            <person name="Kuo A."/>
            <person name="Nagy L.G."/>
            <person name="Floudas D."/>
            <person name="Copeland A."/>
            <person name="Barry K.W."/>
            <person name="Cichocki N."/>
            <person name="Veneault-Fourrey C."/>
            <person name="LaButti K."/>
            <person name="Lindquist E.A."/>
            <person name="Lipzen A."/>
            <person name="Lundell T."/>
            <person name="Morin E."/>
            <person name="Murat C."/>
            <person name="Riley R."/>
            <person name="Ohm R."/>
            <person name="Sun H."/>
            <person name="Tunlid A."/>
            <person name="Henrissat B."/>
            <person name="Grigoriev I.V."/>
            <person name="Hibbett D.S."/>
            <person name="Martin F."/>
        </authorList>
    </citation>
    <scope>NUCLEOTIDE SEQUENCE [LARGE SCALE GENOMIC DNA]</scope>
    <source>
        <strain evidence="4">MAFF 305830</strain>
    </source>
</reference>
<evidence type="ECO:0000313" key="3">
    <source>
        <dbReference type="EMBL" id="KIM25978.1"/>
    </source>
</evidence>
<feature type="transmembrane region" description="Helical" evidence="2">
    <location>
        <begin position="285"/>
        <end position="305"/>
    </location>
</feature>
<evidence type="ECO:0000313" key="4">
    <source>
        <dbReference type="Proteomes" id="UP000054097"/>
    </source>
</evidence>
<keyword evidence="2" id="KW-0812">Transmembrane</keyword>
<reference evidence="3 4" key="1">
    <citation type="submission" date="2014-04" db="EMBL/GenBank/DDBJ databases">
        <authorList>
            <consortium name="DOE Joint Genome Institute"/>
            <person name="Kuo A."/>
            <person name="Zuccaro A."/>
            <person name="Kohler A."/>
            <person name="Nagy L.G."/>
            <person name="Floudas D."/>
            <person name="Copeland A."/>
            <person name="Barry K.W."/>
            <person name="Cichocki N."/>
            <person name="Veneault-Fourrey C."/>
            <person name="LaButti K."/>
            <person name="Lindquist E.A."/>
            <person name="Lipzen A."/>
            <person name="Lundell T."/>
            <person name="Morin E."/>
            <person name="Murat C."/>
            <person name="Sun H."/>
            <person name="Tunlid A."/>
            <person name="Henrissat B."/>
            <person name="Grigoriev I.V."/>
            <person name="Hibbett D.S."/>
            <person name="Martin F."/>
            <person name="Nordberg H.P."/>
            <person name="Cantor M.N."/>
            <person name="Hua S.X."/>
        </authorList>
    </citation>
    <scope>NUCLEOTIDE SEQUENCE [LARGE SCALE GENOMIC DNA]</scope>
    <source>
        <strain evidence="3 4">MAFF 305830</strain>
    </source>
</reference>
<organism evidence="3 4">
    <name type="scientific">Serendipita vermifera MAFF 305830</name>
    <dbReference type="NCBI Taxonomy" id="933852"/>
    <lineage>
        <taxon>Eukaryota</taxon>
        <taxon>Fungi</taxon>
        <taxon>Dikarya</taxon>
        <taxon>Basidiomycota</taxon>
        <taxon>Agaricomycotina</taxon>
        <taxon>Agaricomycetes</taxon>
        <taxon>Sebacinales</taxon>
        <taxon>Serendipitaceae</taxon>
        <taxon>Serendipita</taxon>
    </lineage>
</organism>
<dbReference type="InterPro" id="IPR040410">
    <property type="entry name" value="UPF0658_Golgi"/>
</dbReference>
<dbReference type="PANTHER" id="PTHR34391">
    <property type="entry name" value="UPF0658 GOLGI APPARATUS MEMBRANE PROTEIN C1952.10C-RELATED"/>
    <property type="match status" value="1"/>
</dbReference>
<keyword evidence="2" id="KW-1133">Transmembrane helix</keyword>
<dbReference type="AlphaFoldDB" id="A0A0C2WHX6"/>
<dbReference type="Proteomes" id="UP000054097">
    <property type="component" value="Unassembled WGS sequence"/>
</dbReference>
<feature type="region of interest" description="Disordered" evidence="1">
    <location>
        <begin position="35"/>
        <end position="55"/>
    </location>
</feature>
<keyword evidence="4" id="KW-1185">Reference proteome</keyword>
<feature type="transmembrane region" description="Helical" evidence="2">
    <location>
        <begin position="164"/>
        <end position="180"/>
    </location>
</feature>
<dbReference type="GO" id="GO:0005794">
    <property type="term" value="C:Golgi apparatus"/>
    <property type="evidence" value="ECO:0007669"/>
    <property type="project" value="TreeGrafter"/>
</dbReference>
<dbReference type="OrthoDB" id="2448307at2759"/>
<name>A0A0C2WHX6_SERVB</name>
<keyword evidence="2" id="KW-0472">Membrane</keyword>
<feature type="transmembrane region" description="Helical" evidence="2">
    <location>
        <begin position="353"/>
        <end position="376"/>
    </location>
</feature>
<evidence type="ECO:0000256" key="2">
    <source>
        <dbReference type="SAM" id="Phobius"/>
    </source>
</evidence>
<proteinExistence type="predicted"/>
<dbReference type="EMBL" id="KN824309">
    <property type="protein sequence ID" value="KIM25978.1"/>
    <property type="molecule type" value="Genomic_DNA"/>
</dbReference>
<feature type="compositionally biased region" description="Polar residues" evidence="1">
    <location>
        <begin position="35"/>
        <end position="44"/>
    </location>
</feature>
<sequence length="415" mass="47664">MDYQHAHSHTPASYDGHYHQEQEIYLPPQSAYMSRSTSLQSGSSMLKAPGLASDESLPKQLPLKATRVQEKPLETKQERNWLTRLFPKSWPIRLFLLTVFIETVVDLAIQGDIYARISSISSNDNNEAKTIRKMTVYLGLFAFAHVFQLAIAIEAVWQKNTLQFLFLTLFNFLFFVYSLIESAEVRGLQSYLQPGITNISVGTLTIISNVVLALSEIAFIAIGWQIWKEFGWKVYKFLGADRQIKRIFAHYQIYLSLLRFDMFFCIGFSAQLIAFLLTNTQDAEYYLTIAALPLGVILLIGGHFAARYENKWLMFSFMLGCICATVYFAYKLFRIYEGKDGEYFDFFKSMTTFAALSLFFLIVTFVWGCIVMHNFGRGLKEQMAKKLSGHRRRGTSTTLDKHFPMTSNPNRMSIE</sequence>
<dbReference type="PANTHER" id="PTHR34391:SF2">
    <property type="entry name" value="TRP C-TERMINAL DOMAIN-CONTAINING PROTEIN"/>
    <property type="match status" value="1"/>
</dbReference>
<feature type="transmembrane region" description="Helical" evidence="2">
    <location>
        <begin position="312"/>
        <end position="333"/>
    </location>
</feature>
<evidence type="ECO:0000256" key="1">
    <source>
        <dbReference type="SAM" id="MobiDB-lite"/>
    </source>
</evidence>
<feature type="transmembrane region" description="Helical" evidence="2">
    <location>
        <begin position="248"/>
        <end position="273"/>
    </location>
</feature>
<accession>A0A0C2WHX6</accession>
<gene>
    <name evidence="3" type="ORF">M408DRAFT_330771</name>
</gene>